<dbReference type="EMBL" id="LNQL01000003">
    <property type="protein sequence ID" value="KSU48758.1"/>
    <property type="molecule type" value="Genomic_DNA"/>
</dbReference>
<dbReference type="InterPro" id="IPR011009">
    <property type="entry name" value="Kinase-like_dom_sf"/>
</dbReference>
<dbReference type="InterPro" id="IPR002575">
    <property type="entry name" value="Aminoglycoside_PTrfase"/>
</dbReference>
<dbReference type="RefSeq" id="WP_058265477.1">
    <property type="nucleotide sequence ID" value="NZ_FMYN01000003.1"/>
</dbReference>
<dbReference type="Gene3D" id="3.90.1200.10">
    <property type="match status" value="1"/>
</dbReference>
<accession>A0A0V8GF33</accession>
<dbReference type="PANTHER" id="PTHR21310">
    <property type="entry name" value="AMINOGLYCOSIDE PHOSPHOTRANSFERASE-RELATED-RELATED"/>
    <property type="match status" value="1"/>
</dbReference>
<dbReference type="OrthoDB" id="334783at2"/>
<organism evidence="2 3">
    <name type="scientific">Exiguobacterium indicum</name>
    <dbReference type="NCBI Taxonomy" id="296995"/>
    <lineage>
        <taxon>Bacteria</taxon>
        <taxon>Bacillati</taxon>
        <taxon>Bacillota</taxon>
        <taxon>Bacilli</taxon>
        <taxon>Bacillales</taxon>
        <taxon>Bacillales Family XII. Incertae Sedis</taxon>
        <taxon>Exiguobacterium</taxon>
    </lineage>
</organism>
<dbReference type="SUPFAM" id="SSF56112">
    <property type="entry name" value="Protein kinase-like (PK-like)"/>
    <property type="match status" value="1"/>
</dbReference>
<sequence length="285" mass="33002">MISSAVLTKILQQLGQEGGEVEVLKGATSSLVFRVGEGILRVHTNQDWLHEEPDFVLHEVFALQAAGDLAPDVLDYQTDVRDEVPPWLYMTRSPGEIRLDQVDEQYVERLAQMLAAIHALPVPESRYVYQPYATERHVPTWTQHPERWRQLLAVEPDESQTIRFIHRDFHPVNVLYEMNGTCHTIDWINACVGPIEVDLAHCRLNLALLESIEMADHFLKSYLKQTKRSYDHAWDIRAVFDFGPETIDVYPGWKAYGRQNLSQDNVRERLEKFVLKVYENNESGY</sequence>
<proteinExistence type="predicted"/>
<feature type="domain" description="Aminoglycoside phosphotransferase" evidence="1">
    <location>
        <begin position="22"/>
        <end position="229"/>
    </location>
</feature>
<keyword evidence="2" id="KW-0808">Transferase</keyword>
<reference evidence="2 3" key="1">
    <citation type="journal article" date="2015" name="Int. J. Syst. Evol. Microbiol.">
        <title>Exiguobacterium enclense sp. nov., isolated from sediment.</title>
        <authorList>
            <person name="Dastager S.G."/>
            <person name="Mawlankar R."/>
            <person name="Sonalkar V.V."/>
            <person name="Thorat M.N."/>
            <person name="Mual P."/>
            <person name="Verma A."/>
            <person name="Krishnamurthi S."/>
            <person name="Tang S.K."/>
            <person name="Li W.J."/>
        </authorList>
    </citation>
    <scope>NUCLEOTIDE SEQUENCE [LARGE SCALE GENOMIC DNA]</scope>
    <source>
        <strain evidence="2 3">NIO-1109</strain>
    </source>
</reference>
<name>A0A0V8GF33_9BACL</name>
<comment type="caution">
    <text evidence="2">The sequence shown here is derived from an EMBL/GenBank/DDBJ whole genome shotgun (WGS) entry which is preliminary data.</text>
</comment>
<dbReference type="Pfam" id="PF01636">
    <property type="entry name" value="APH"/>
    <property type="match status" value="1"/>
</dbReference>
<evidence type="ECO:0000313" key="2">
    <source>
        <dbReference type="EMBL" id="KSU48758.1"/>
    </source>
</evidence>
<dbReference type="GO" id="GO:0016740">
    <property type="term" value="F:transferase activity"/>
    <property type="evidence" value="ECO:0007669"/>
    <property type="project" value="UniProtKB-KW"/>
</dbReference>
<dbReference type="Proteomes" id="UP000053797">
    <property type="component" value="Unassembled WGS sequence"/>
</dbReference>
<evidence type="ECO:0000259" key="1">
    <source>
        <dbReference type="Pfam" id="PF01636"/>
    </source>
</evidence>
<protein>
    <submittedName>
        <fullName evidence="2">Aminoglycoside phosphotransferase</fullName>
    </submittedName>
</protein>
<dbReference type="AlphaFoldDB" id="A0A0V8GF33"/>
<evidence type="ECO:0000313" key="3">
    <source>
        <dbReference type="Proteomes" id="UP000053797"/>
    </source>
</evidence>
<gene>
    <name evidence="2" type="ORF">AS033_10535</name>
</gene>
<dbReference type="InterPro" id="IPR051678">
    <property type="entry name" value="AGP_Transferase"/>
</dbReference>